<accession>A0A5B8JEH0</accession>
<evidence type="ECO:0000313" key="4">
    <source>
        <dbReference type="Proteomes" id="UP000320580"/>
    </source>
</evidence>
<feature type="compositionally biased region" description="Basic and acidic residues" evidence="1">
    <location>
        <begin position="169"/>
        <end position="180"/>
    </location>
</feature>
<feature type="region of interest" description="Disordered" evidence="1">
    <location>
        <begin position="520"/>
        <end position="563"/>
    </location>
</feature>
<feature type="region of interest" description="Disordered" evidence="1">
    <location>
        <begin position="237"/>
        <end position="318"/>
    </location>
</feature>
<sequence>MSTARDAEGSAAGAFARRLRELREGSGRSYGSLARRIGVSASTLHRYCSGATVPAEFAPVERLARFCGCTGDEIVALHRAWVRADAERTRRQEAAAARAAGTPEPGSRPAGPTAGAEFTPNHGRGSDAVGAPVLYGAGRDPRAGDTAPAGTPTPARTTETELGAGTDAEGGRPRGGRGPERNGAPGDTAEAAETVVLGRVRGRRPGWTGRSAVRRGGYAVGVVALSVGLVAGLVAYGNSPDRPTATAPPEGGEPVRRGEQAGGPEGTAPTTRPPARPSASAGGGPSRPAGSPPARSPRGVTGSAAGSPAATPVTGAPFTVSADDHQWEMGCGHKYLVGGGPSAVPPPPVQADAAAWAGALGAVHGGETRVRITVQGTREEAVVLHGLQVRTAARREPPRTGGVYRMDQGCGGALTPRVFEVDLDRRRPVARSVPGYGENGPIPAVSFPYRVSVRDPEVLLVTANAANCDCDWYLELEWSSPGRRGVVRIDDGGRPFRTSAIAGRPVYEYDPGARRWSAADAMSTGPVEGRGASSPRAYRTSGTSAPPTSNGSSQPSGRKPARS</sequence>
<dbReference type="AlphaFoldDB" id="A0A5B8JEH0"/>
<dbReference type="OrthoDB" id="3359627at2"/>
<dbReference type="PROSITE" id="PS50943">
    <property type="entry name" value="HTH_CROC1"/>
    <property type="match status" value="1"/>
</dbReference>
<dbReference type="Pfam" id="PF13560">
    <property type="entry name" value="HTH_31"/>
    <property type="match status" value="1"/>
</dbReference>
<dbReference type="EMBL" id="CP042266">
    <property type="protein sequence ID" value="QDY79826.1"/>
    <property type="molecule type" value="Genomic_DNA"/>
</dbReference>
<proteinExistence type="predicted"/>
<feature type="compositionally biased region" description="Polar residues" evidence="1">
    <location>
        <begin position="540"/>
        <end position="556"/>
    </location>
</feature>
<evidence type="ECO:0000313" key="3">
    <source>
        <dbReference type="EMBL" id="QDY79826.1"/>
    </source>
</evidence>
<evidence type="ECO:0000256" key="1">
    <source>
        <dbReference type="SAM" id="MobiDB-lite"/>
    </source>
</evidence>
<dbReference type="KEGG" id="sqz:FQU76_28510"/>
<evidence type="ECO:0000259" key="2">
    <source>
        <dbReference type="PROSITE" id="PS50943"/>
    </source>
</evidence>
<feature type="region of interest" description="Disordered" evidence="1">
    <location>
        <begin position="92"/>
        <end position="197"/>
    </location>
</feature>
<gene>
    <name evidence="3" type="ORF">FQU76_28510</name>
</gene>
<feature type="compositionally biased region" description="Low complexity" evidence="1">
    <location>
        <begin position="144"/>
        <end position="161"/>
    </location>
</feature>
<dbReference type="CDD" id="cd00093">
    <property type="entry name" value="HTH_XRE"/>
    <property type="match status" value="1"/>
</dbReference>
<dbReference type="SUPFAM" id="SSF47413">
    <property type="entry name" value="lambda repressor-like DNA-binding domains"/>
    <property type="match status" value="1"/>
</dbReference>
<dbReference type="InterPro" id="IPR001387">
    <property type="entry name" value="Cro/C1-type_HTH"/>
</dbReference>
<organism evidence="3 4">
    <name type="scientific">Streptomyces qinzhouensis</name>
    <dbReference type="NCBI Taxonomy" id="2599401"/>
    <lineage>
        <taxon>Bacteria</taxon>
        <taxon>Bacillati</taxon>
        <taxon>Actinomycetota</taxon>
        <taxon>Actinomycetes</taxon>
        <taxon>Kitasatosporales</taxon>
        <taxon>Streptomycetaceae</taxon>
        <taxon>Streptomyces</taxon>
    </lineage>
</organism>
<name>A0A5B8JEH0_9ACTN</name>
<dbReference type="Proteomes" id="UP000320580">
    <property type="component" value="Chromosome"/>
</dbReference>
<feature type="domain" description="HTH cro/C1-type" evidence="2">
    <location>
        <begin position="19"/>
        <end position="74"/>
    </location>
</feature>
<reference evidence="3 4" key="1">
    <citation type="submission" date="2019-07" db="EMBL/GenBank/DDBJ databases">
        <authorList>
            <person name="Zhu P."/>
        </authorList>
    </citation>
    <scope>NUCLEOTIDE SEQUENCE [LARGE SCALE GENOMIC DNA]</scope>
    <source>
        <strain evidence="3 4">SSL-25</strain>
    </source>
</reference>
<keyword evidence="4" id="KW-1185">Reference proteome</keyword>
<dbReference type="Gene3D" id="1.10.260.40">
    <property type="entry name" value="lambda repressor-like DNA-binding domains"/>
    <property type="match status" value="1"/>
</dbReference>
<dbReference type="GO" id="GO:0003677">
    <property type="term" value="F:DNA binding"/>
    <property type="evidence" value="ECO:0007669"/>
    <property type="project" value="InterPro"/>
</dbReference>
<dbReference type="InterPro" id="IPR010982">
    <property type="entry name" value="Lambda_DNA-bd_dom_sf"/>
</dbReference>
<dbReference type="SMART" id="SM00530">
    <property type="entry name" value="HTH_XRE"/>
    <property type="match status" value="1"/>
</dbReference>
<protein>
    <submittedName>
        <fullName evidence="3">Helix-turn-helix domain-containing protein</fullName>
    </submittedName>
</protein>